<reference evidence="1" key="1">
    <citation type="journal article" date="2020" name="Nature">
        <title>Giant virus diversity and host interactions through global metagenomics.</title>
        <authorList>
            <person name="Schulz F."/>
            <person name="Roux S."/>
            <person name="Paez-Espino D."/>
            <person name="Jungbluth S."/>
            <person name="Walsh D.A."/>
            <person name="Denef V.J."/>
            <person name="McMahon K.D."/>
            <person name="Konstantinidis K.T."/>
            <person name="Eloe-Fadrosh E.A."/>
            <person name="Kyrpides N.C."/>
            <person name="Woyke T."/>
        </authorList>
    </citation>
    <scope>NUCLEOTIDE SEQUENCE</scope>
    <source>
        <strain evidence="1">GVMAG-M-3300023179-2</strain>
    </source>
</reference>
<proteinExistence type="predicted"/>
<dbReference type="AlphaFoldDB" id="A0A6C0ED92"/>
<name>A0A6C0ED92_9ZZZZ</name>
<organism evidence="1">
    <name type="scientific">viral metagenome</name>
    <dbReference type="NCBI Taxonomy" id="1070528"/>
    <lineage>
        <taxon>unclassified sequences</taxon>
        <taxon>metagenomes</taxon>
        <taxon>organismal metagenomes</taxon>
    </lineage>
</organism>
<sequence length="144" mass="15982">MIYQVLSPFASTVNADSFKEAIKNFVKLNHNLNINDLIIKDQSRHMTAKINYYKKDGRNKVGINMYPINNYSLPINSNTYIPTNVIMNQAMISPAPMIASMPLPIIKDEPISPLLSMLPLSPLSPLSSVGSVPFIPSVINIPIK</sequence>
<protein>
    <submittedName>
        <fullName evidence="1">Uncharacterized protein</fullName>
    </submittedName>
</protein>
<dbReference type="EMBL" id="MN739803">
    <property type="protein sequence ID" value="QHT26878.1"/>
    <property type="molecule type" value="Genomic_DNA"/>
</dbReference>
<evidence type="ECO:0000313" key="1">
    <source>
        <dbReference type="EMBL" id="QHT26878.1"/>
    </source>
</evidence>
<accession>A0A6C0ED92</accession>